<feature type="transmembrane region" description="Helical" evidence="1">
    <location>
        <begin position="127"/>
        <end position="148"/>
    </location>
</feature>
<feature type="transmembrane region" description="Helical" evidence="1">
    <location>
        <begin position="20"/>
        <end position="41"/>
    </location>
</feature>
<dbReference type="OrthoDB" id="3831305at2"/>
<keyword evidence="3" id="KW-1185">Reference proteome</keyword>
<feature type="transmembrane region" description="Helical" evidence="1">
    <location>
        <begin position="53"/>
        <end position="77"/>
    </location>
</feature>
<evidence type="ECO:0000256" key="1">
    <source>
        <dbReference type="SAM" id="Phobius"/>
    </source>
</evidence>
<gene>
    <name evidence="2" type="ORF">FB561_3178</name>
</gene>
<keyword evidence="1" id="KW-0812">Transmembrane</keyword>
<keyword evidence="1" id="KW-1133">Transmembrane helix</keyword>
<evidence type="ECO:0000313" key="2">
    <source>
        <dbReference type="EMBL" id="TWD82052.1"/>
    </source>
</evidence>
<proteinExistence type="predicted"/>
<name>A0A561BTA7_9ACTN</name>
<sequence>MTVADRISRWLAELRASGQASLLARTVIAVAGAIALLVPAIQPWDELDLVPVLGIPLLVACVVLPDSAAALAFLVVVAGGWVIRAPADIGVGVVVTAIALVAVHLASAFAGQIPSFGRVGRGALRRWLLPASIAIGLAPVVGIGAALVRGADVPGSLLVTVAALAAATVAIWFAAGQTLSGRD</sequence>
<dbReference type="EMBL" id="VIVK01000001">
    <property type="protein sequence ID" value="TWD82052.1"/>
    <property type="molecule type" value="Genomic_DNA"/>
</dbReference>
<reference evidence="2 3" key="1">
    <citation type="submission" date="2019-06" db="EMBL/GenBank/DDBJ databases">
        <title>Sequencing the genomes of 1000 actinobacteria strains.</title>
        <authorList>
            <person name="Klenk H.-P."/>
        </authorList>
    </citation>
    <scope>NUCLEOTIDE SEQUENCE [LARGE SCALE GENOMIC DNA]</scope>
    <source>
        <strain evidence="2 3">DSM 24683</strain>
    </source>
</reference>
<accession>A0A561BTA7</accession>
<protein>
    <submittedName>
        <fullName evidence="2">Uncharacterized protein</fullName>
    </submittedName>
</protein>
<evidence type="ECO:0000313" key="3">
    <source>
        <dbReference type="Proteomes" id="UP000318380"/>
    </source>
</evidence>
<dbReference type="AlphaFoldDB" id="A0A561BTA7"/>
<feature type="transmembrane region" description="Helical" evidence="1">
    <location>
        <begin position="89"/>
        <end position="107"/>
    </location>
</feature>
<keyword evidence="1" id="KW-0472">Membrane</keyword>
<comment type="caution">
    <text evidence="2">The sequence shown here is derived from an EMBL/GenBank/DDBJ whole genome shotgun (WGS) entry which is preliminary data.</text>
</comment>
<dbReference type="RefSeq" id="WP_145807366.1">
    <property type="nucleotide sequence ID" value="NZ_VIVK01000001.1"/>
</dbReference>
<feature type="transmembrane region" description="Helical" evidence="1">
    <location>
        <begin position="155"/>
        <end position="175"/>
    </location>
</feature>
<dbReference type="Proteomes" id="UP000318380">
    <property type="component" value="Unassembled WGS sequence"/>
</dbReference>
<organism evidence="2 3">
    <name type="scientific">Kribbella amoyensis</name>
    <dbReference type="NCBI Taxonomy" id="996641"/>
    <lineage>
        <taxon>Bacteria</taxon>
        <taxon>Bacillati</taxon>
        <taxon>Actinomycetota</taxon>
        <taxon>Actinomycetes</taxon>
        <taxon>Propionibacteriales</taxon>
        <taxon>Kribbellaceae</taxon>
        <taxon>Kribbella</taxon>
    </lineage>
</organism>